<dbReference type="AlphaFoldDB" id="A0A6A0H1Q9"/>
<dbReference type="Proteomes" id="UP000711488">
    <property type="component" value="Unassembled WGS sequence"/>
</dbReference>
<dbReference type="Pfam" id="PF13927">
    <property type="entry name" value="Ig_3"/>
    <property type="match status" value="1"/>
</dbReference>
<dbReference type="CDD" id="cd00096">
    <property type="entry name" value="Ig"/>
    <property type="match status" value="1"/>
</dbReference>
<dbReference type="PANTHER" id="PTHR23278">
    <property type="entry name" value="SIDESTEP PROTEIN"/>
    <property type="match status" value="1"/>
</dbReference>
<reference evidence="2" key="3">
    <citation type="submission" date="2019-06" db="EMBL/GenBank/DDBJ databases">
        <authorList>
            <person name="Poynton C."/>
            <person name="Hasenbein S."/>
            <person name="Benoit J.B."/>
            <person name="Sepulveda M.S."/>
            <person name="Poelchau M.F."/>
            <person name="Murali S.C."/>
            <person name="Chen S."/>
            <person name="Glastad K.M."/>
            <person name="Werren J.H."/>
            <person name="Vineis J.H."/>
            <person name="Bowen J.L."/>
            <person name="Friedrich M."/>
            <person name="Jones J."/>
            <person name="Robertson H.M."/>
            <person name="Feyereisen R."/>
            <person name="Mechler-Hickson A."/>
            <person name="Mathers N."/>
            <person name="Lee C.E."/>
            <person name="Colbourne J.K."/>
            <person name="Biales A."/>
            <person name="Johnston J.S."/>
            <person name="Wellborn G.A."/>
            <person name="Rosendale A.J."/>
            <person name="Cridge A.G."/>
            <person name="Munoz-Torres M.C."/>
            <person name="Bain P.A."/>
            <person name="Manny A.R."/>
            <person name="Major K.M."/>
            <person name="Lambert F.N."/>
            <person name="Vulpe C.D."/>
            <person name="Tuck P."/>
            <person name="Blalock B.J."/>
            <person name="Lin Y.-Y."/>
            <person name="Smith M.E."/>
            <person name="Ochoa-Acuna H."/>
            <person name="Chen M.-J.M."/>
            <person name="Childers C.P."/>
            <person name="Qu J."/>
            <person name="Dugan S."/>
            <person name="Lee S.L."/>
            <person name="Chao H."/>
            <person name="Dinh H."/>
            <person name="Han Y."/>
            <person name="Doddapaneni H."/>
            <person name="Worley K.C."/>
            <person name="Muzny D.M."/>
            <person name="Gibbs R.A."/>
            <person name="Richards S."/>
        </authorList>
    </citation>
    <scope>NUCLEOTIDE SEQUENCE</scope>
    <source>
        <strain evidence="2">HAZT.00-mixed</strain>
        <tissue evidence="2">Whole organism</tissue>
    </source>
</reference>
<dbReference type="SMART" id="SM00409">
    <property type="entry name" value="IG"/>
    <property type="match status" value="1"/>
</dbReference>
<sequence length="110" mass="11886">MTYSCSVLLIADAPVVELKLGSNLSPDNIRQGGDVYFDCLTTANPPVQKITWFKEKKEVWQRSDAGVLVNGNNLVLQRVQRAHGGNYSCKATNAVATTESNPVALSVMCG</sequence>
<organism evidence="2">
    <name type="scientific">Hyalella azteca</name>
    <name type="common">Amphipod</name>
    <dbReference type="NCBI Taxonomy" id="294128"/>
    <lineage>
        <taxon>Eukaryota</taxon>
        <taxon>Metazoa</taxon>
        <taxon>Ecdysozoa</taxon>
        <taxon>Arthropoda</taxon>
        <taxon>Crustacea</taxon>
        <taxon>Multicrustacea</taxon>
        <taxon>Malacostraca</taxon>
        <taxon>Eumalacostraca</taxon>
        <taxon>Peracarida</taxon>
        <taxon>Amphipoda</taxon>
        <taxon>Senticaudata</taxon>
        <taxon>Talitrida</taxon>
        <taxon>Talitroidea</taxon>
        <taxon>Hyalellidae</taxon>
        <taxon>Hyalella</taxon>
    </lineage>
</organism>
<dbReference type="PANTHER" id="PTHR23278:SF19">
    <property type="entry name" value="OBSCURIN"/>
    <property type="match status" value="1"/>
</dbReference>
<accession>A0A6A0H1Q9</accession>
<dbReference type="InterPro" id="IPR003599">
    <property type="entry name" value="Ig_sub"/>
</dbReference>
<reference evidence="2" key="1">
    <citation type="submission" date="2014-08" db="EMBL/GenBank/DDBJ databases">
        <authorList>
            <person name="Murali S."/>
            <person name="Richards S."/>
            <person name="Bandaranaike D."/>
            <person name="Bellair M."/>
            <person name="Blankenburg K."/>
            <person name="Chao H."/>
            <person name="Dinh H."/>
            <person name="Doddapaneni H."/>
            <person name="Dugan-Rocha S."/>
            <person name="Elkadiri S."/>
            <person name="Gnanaolivu R."/>
            <person name="Hughes D."/>
            <person name="Lee S."/>
            <person name="Li M."/>
            <person name="Ming W."/>
            <person name="Munidasa M."/>
            <person name="Muniz J."/>
            <person name="Nguyen L."/>
            <person name="Osuji N."/>
            <person name="Pu L.-L."/>
            <person name="Puazo M."/>
            <person name="Skinner E."/>
            <person name="Qu C."/>
            <person name="Quiroz J."/>
            <person name="Raj R."/>
            <person name="Weissenberger G."/>
            <person name="Xin Y."/>
            <person name="Zou X."/>
            <person name="Han Y."/>
            <person name="Worley K."/>
            <person name="Muzny D."/>
            <person name="Gibbs R."/>
        </authorList>
    </citation>
    <scope>NUCLEOTIDE SEQUENCE</scope>
    <source>
        <strain evidence="2">HAZT.00-mixed</strain>
        <tissue evidence="2">Whole organism</tissue>
    </source>
</reference>
<proteinExistence type="predicted"/>
<comment type="caution">
    <text evidence="2">The sequence shown here is derived from an EMBL/GenBank/DDBJ whole genome shotgun (WGS) entry which is preliminary data.</text>
</comment>
<evidence type="ECO:0000259" key="1">
    <source>
        <dbReference type="PROSITE" id="PS50835"/>
    </source>
</evidence>
<dbReference type="EMBL" id="JQDR03009456">
    <property type="protein sequence ID" value="KAA0195652.1"/>
    <property type="molecule type" value="Genomic_DNA"/>
</dbReference>
<dbReference type="InterPro" id="IPR007110">
    <property type="entry name" value="Ig-like_dom"/>
</dbReference>
<dbReference type="PROSITE" id="PS50835">
    <property type="entry name" value="IG_LIKE"/>
    <property type="match status" value="1"/>
</dbReference>
<name>A0A6A0H1Q9_HYAAZ</name>
<reference evidence="2" key="2">
    <citation type="journal article" date="2018" name="Environ. Sci. Technol.">
        <title>The Toxicogenome of Hyalella azteca: A Model for Sediment Ecotoxicology and Evolutionary Toxicology.</title>
        <authorList>
            <person name="Poynton H.C."/>
            <person name="Hasenbein S."/>
            <person name="Benoit J.B."/>
            <person name="Sepulveda M.S."/>
            <person name="Poelchau M.F."/>
            <person name="Hughes D.S.T."/>
            <person name="Murali S.C."/>
            <person name="Chen S."/>
            <person name="Glastad K.M."/>
            <person name="Goodisman M.A.D."/>
            <person name="Werren J.H."/>
            <person name="Vineis J.H."/>
            <person name="Bowen J.L."/>
            <person name="Friedrich M."/>
            <person name="Jones J."/>
            <person name="Robertson H.M."/>
            <person name="Feyereisen R."/>
            <person name="Mechler-Hickson A."/>
            <person name="Mathers N."/>
            <person name="Lee C.E."/>
            <person name="Colbourne J.K."/>
            <person name="Biales A."/>
            <person name="Johnston J.S."/>
            <person name="Wellborn G.A."/>
            <person name="Rosendale A.J."/>
            <person name="Cridge A.G."/>
            <person name="Munoz-Torres M.C."/>
            <person name="Bain P.A."/>
            <person name="Manny A.R."/>
            <person name="Major K.M."/>
            <person name="Lambert F.N."/>
            <person name="Vulpe C.D."/>
            <person name="Tuck P."/>
            <person name="Blalock B.J."/>
            <person name="Lin Y.Y."/>
            <person name="Smith M.E."/>
            <person name="Ochoa-Acuna H."/>
            <person name="Chen M.M."/>
            <person name="Childers C.P."/>
            <person name="Qu J."/>
            <person name="Dugan S."/>
            <person name="Lee S.L."/>
            <person name="Chao H."/>
            <person name="Dinh H."/>
            <person name="Han Y."/>
            <person name="Doddapaneni H."/>
            <person name="Worley K.C."/>
            <person name="Muzny D.M."/>
            <person name="Gibbs R.A."/>
            <person name="Richards S."/>
        </authorList>
    </citation>
    <scope>NUCLEOTIDE SEQUENCE</scope>
    <source>
        <strain evidence="2">HAZT.00-mixed</strain>
        <tissue evidence="2">Whole organism</tissue>
    </source>
</reference>
<evidence type="ECO:0000313" key="2">
    <source>
        <dbReference type="EMBL" id="KAA0195652.1"/>
    </source>
</evidence>
<dbReference type="InterPro" id="IPR003598">
    <property type="entry name" value="Ig_sub2"/>
</dbReference>
<feature type="domain" description="Ig-like" evidence="1">
    <location>
        <begin position="14"/>
        <end position="106"/>
    </location>
</feature>
<dbReference type="InterPro" id="IPR036179">
    <property type="entry name" value="Ig-like_dom_sf"/>
</dbReference>
<dbReference type="InterPro" id="IPR013783">
    <property type="entry name" value="Ig-like_fold"/>
</dbReference>
<gene>
    <name evidence="2" type="ORF">HAZT_HAZT005813</name>
</gene>
<dbReference type="SUPFAM" id="SSF48726">
    <property type="entry name" value="Immunoglobulin"/>
    <property type="match status" value="1"/>
</dbReference>
<dbReference type="Gene3D" id="2.60.40.10">
    <property type="entry name" value="Immunoglobulins"/>
    <property type="match status" value="1"/>
</dbReference>
<dbReference type="SMART" id="SM00408">
    <property type="entry name" value="IGc2"/>
    <property type="match status" value="1"/>
</dbReference>
<protein>
    <recommendedName>
        <fullName evidence="1">Ig-like domain-containing protein</fullName>
    </recommendedName>
</protein>